<dbReference type="Proteomes" id="UP000000442">
    <property type="component" value="Chromosome"/>
</dbReference>
<dbReference type="STRING" id="177437.HRM2_02070"/>
<organism evidence="1 2">
    <name type="scientific">Desulforapulum autotrophicum (strain ATCC 43914 / DSM 3382 / VKM B-1955 / HRM2)</name>
    <name type="common">Desulfobacterium autotrophicum</name>
    <dbReference type="NCBI Taxonomy" id="177437"/>
    <lineage>
        <taxon>Bacteria</taxon>
        <taxon>Pseudomonadati</taxon>
        <taxon>Thermodesulfobacteriota</taxon>
        <taxon>Desulfobacteria</taxon>
        <taxon>Desulfobacterales</taxon>
        <taxon>Desulfobacteraceae</taxon>
        <taxon>Desulforapulum</taxon>
    </lineage>
</organism>
<protein>
    <recommendedName>
        <fullName evidence="3">ABC transporter substrate-binding protein</fullName>
    </recommendedName>
</protein>
<dbReference type="Pfam" id="PF04392">
    <property type="entry name" value="ABC_sub_bind"/>
    <property type="match status" value="1"/>
</dbReference>
<keyword evidence="2" id="KW-1185">Reference proteome</keyword>
<dbReference type="PANTHER" id="PTHR35271">
    <property type="entry name" value="ABC TRANSPORTER, SUBSTRATE-BINDING LIPOPROTEIN-RELATED"/>
    <property type="match status" value="1"/>
</dbReference>
<dbReference type="Gene3D" id="3.40.50.2300">
    <property type="match status" value="2"/>
</dbReference>
<dbReference type="OrthoDB" id="1680494at2"/>
<dbReference type="eggNOG" id="COG2984">
    <property type="taxonomic scope" value="Bacteria"/>
</dbReference>
<dbReference type="PANTHER" id="PTHR35271:SF1">
    <property type="entry name" value="ABC TRANSPORTER, SUBSTRATE-BINDING LIPOPROTEIN"/>
    <property type="match status" value="1"/>
</dbReference>
<evidence type="ECO:0000313" key="1">
    <source>
        <dbReference type="EMBL" id="ACN13329.1"/>
    </source>
</evidence>
<dbReference type="AlphaFoldDB" id="C0QFD3"/>
<dbReference type="RefSeq" id="WP_012662578.1">
    <property type="nucleotide sequence ID" value="NC_012108.1"/>
</dbReference>
<dbReference type="KEGG" id="dat:HRM2_02070"/>
<evidence type="ECO:0008006" key="3">
    <source>
        <dbReference type="Google" id="ProtNLM"/>
    </source>
</evidence>
<sequence length="394" mass="43327">MNKRLKRSLIITIMCWLMFGVSFTLLPPASSAGEAGVNPVKNNGVKWRVALYQGGDYSDYSKILLATVKGLMAQGWIEAGGVPEPHTESTKRIWSWLCNDINSEYIDFLSDGFYSADWDDALRKNLKNQLLSRVENKKDIDLILAVGTWAAQDVSKAGIKVPGIGISISDPIASGIIKSVEDSGNDYFTARVDPTRDEQQIRIFHDIVGFKRLGIPYENSVEGRSYAAISVIERLAKELNFEIVSAFTQETNVSSEAIAVESVKTALKKLIKTSDAIYIPVAPNGISSQSIADLVEITNQGRIPTFSQSGSDEVKQGFFMSISQSEFRYVGEFNANSIARIFNGAKPGELNQLFEAPPKIAINLKTAEIIGFDLPVDVLVAADEIYQEIEKPSK</sequence>
<evidence type="ECO:0000313" key="2">
    <source>
        <dbReference type="Proteomes" id="UP000000442"/>
    </source>
</evidence>
<accession>C0QFD3</accession>
<dbReference type="InterPro" id="IPR007487">
    <property type="entry name" value="ABC_transpt-TYRBP-like"/>
</dbReference>
<proteinExistence type="predicted"/>
<dbReference type="EMBL" id="CP001087">
    <property type="protein sequence ID" value="ACN13329.1"/>
    <property type="molecule type" value="Genomic_DNA"/>
</dbReference>
<dbReference type="HOGENOM" id="CLU_050532_0_0_7"/>
<gene>
    <name evidence="1" type="ordered locus">HRM2_02070</name>
</gene>
<reference evidence="1 2" key="1">
    <citation type="journal article" date="2009" name="Environ. Microbiol.">
        <title>Genome sequence of Desulfobacterium autotrophicum HRM2, a marine sulfate reducer oxidizing organic carbon completely to carbon dioxide.</title>
        <authorList>
            <person name="Strittmatter A.W."/>
            <person name="Liesegang H."/>
            <person name="Rabus R."/>
            <person name="Decker I."/>
            <person name="Amann J."/>
            <person name="Andres S."/>
            <person name="Henne A."/>
            <person name="Fricke W.F."/>
            <person name="Martinez-Arias R."/>
            <person name="Bartels D."/>
            <person name="Goesmann A."/>
            <person name="Krause L."/>
            <person name="Puehler A."/>
            <person name="Klenk H.P."/>
            <person name="Richter M."/>
            <person name="Schuler M."/>
            <person name="Gloeckner F.O."/>
            <person name="Meyerdierks A."/>
            <person name="Gottschalk G."/>
            <person name="Amann R."/>
        </authorList>
    </citation>
    <scope>NUCLEOTIDE SEQUENCE [LARGE SCALE GENOMIC DNA]</scope>
    <source>
        <strain evidence="2">ATCC 43914 / DSM 3382 / HRM2</strain>
    </source>
</reference>
<name>C0QFD3_DESAH</name>